<dbReference type="Proteomes" id="UP001597227">
    <property type="component" value="Unassembled WGS sequence"/>
</dbReference>
<evidence type="ECO:0000313" key="2">
    <source>
        <dbReference type="EMBL" id="MFD1779181.1"/>
    </source>
</evidence>
<feature type="transmembrane region" description="Helical" evidence="1">
    <location>
        <begin position="127"/>
        <end position="145"/>
    </location>
</feature>
<feature type="transmembrane region" description="Helical" evidence="1">
    <location>
        <begin position="64"/>
        <end position="86"/>
    </location>
</feature>
<dbReference type="RefSeq" id="WP_388038065.1">
    <property type="nucleotide sequence ID" value="NZ_JBHUEK010000017.1"/>
</dbReference>
<keyword evidence="1" id="KW-0812">Transmembrane</keyword>
<comment type="caution">
    <text evidence="2">The sequence shown here is derived from an EMBL/GenBank/DDBJ whole genome shotgun (WGS) entry which is preliminary data.</text>
</comment>
<name>A0ABW4MNI6_9BACI</name>
<keyword evidence="1" id="KW-0472">Membrane</keyword>
<organism evidence="2 3">
    <name type="scientific">Fredinandcohnia salidurans</name>
    <dbReference type="NCBI Taxonomy" id="2595041"/>
    <lineage>
        <taxon>Bacteria</taxon>
        <taxon>Bacillati</taxon>
        <taxon>Bacillota</taxon>
        <taxon>Bacilli</taxon>
        <taxon>Bacillales</taxon>
        <taxon>Bacillaceae</taxon>
        <taxon>Fredinandcohnia</taxon>
    </lineage>
</organism>
<keyword evidence="1" id="KW-1133">Transmembrane helix</keyword>
<feature type="transmembrane region" description="Helical" evidence="1">
    <location>
        <begin position="34"/>
        <end position="52"/>
    </location>
</feature>
<dbReference type="EMBL" id="JBHUEK010000017">
    <property type="protein sequence ID" value="MFD1779181.1"/>
    <property type="molecule type" value="Genomic_DNA"/>
</dbReference>
<proteinExistence type="predicted"/>
<feature type="transmembrane region" description="Helical" evidence="1">
    <location>
        <begin position="12"/>
        <end position="28"/>
    </location>
</feature>
<accession>A0ABW4MNI6</accession>
<evidence type="ECO:0000256" key="1">
    <source>
        <dbReference type="SAM" id="Phobius"/>
    </source>
</evidence>
<feature type="transmembrane region" description="Helical" evidence="1">
    <location>
        <begin position="98"/>
        <end position="115"/>
    </location>
</feature>
<reference evidence="3" key="1">
    <citation type="journal article" date="2019" name="Int. J. Syst. Evol. Microbiol.">
        <title>The Global Catalogue of Microorganisms (GCM) 10K type strain sequencing project: providing services to taxonomists for standard genome sequencing and annotation.</title>
        <authorList>
            <consortium name="The Broad Institute Genomics Platform"/>
            <consortium name="The Broad Institute Genome Sequencing Center for Infectious Disease"/>
            <person name="Wu L."/>
            <person name="Ma J."/>
        </authorList>
    </citation>
    <scope>NUCLEOTIDE SEQUENCE [LARGE SCALE GENOMIC DNA]</scope>
    <source>
        <strain evidence="3">CCUG 15531</strain>
    </source>
</reference>
<evidence type="ECO:0000313" key="3">
    <source>
        <dbReference type="Proteomes" id="UP001597227"/>
    </source>
</evidence>
<sequence>MRKKRKNTGMHVILVFSIILLTIFSKSWRDIPKYYKNMVYVSSINAFYYILCKRHLVWEFIPNGINWFLIRIVHILIVTPLVVLVFLSKMPNGRFDQLTYYLRWITLSFVVEYVIHKKHLILYGHGWNIFWSGILYVKMYLYSHLFTTRPILSVILSLFSTVFFMIKFKVPLKMKHLSSFCEPLVDLFYHTTLKGLLTKKKLLKFL</sequence>
<keyword evidence="3" id="KW-1185">Reference proteome</keyword>
<protein>
    <submittedName>
        <fullName evidence="2">Uncharacterized protein</fullName>
    </submittedName>
</protein>
<gene>
    <name evidence="2" type="ORF">ACFSFW_10925</name>
</gene>
<feature type="transmembrane region" description="Helical" evidence="1">
    <location>
        <begin position="151"/>
        <end position="168"/>
    </location>
</feature>